<proteinExistence type="predicted"/>
<dbReference type="AlphaFoldDB" id="A0A0C3IR03"/>
<sequence length="137" mass="15279">MASNGSDQMPSPEQPPADFKTEFHPCSNTPLLSQLQEEFGQHATAMMAPDPHPWCPFIKEGDYLFAEIALQAGLNMLQINGLLSLISHIIQGKANVTLQNDVDLQCAWDRAAMQVTLVHSFSSYTMNFHPFIHKLLL</sequence>
<organism evidence="2 3">
    <name type="scientific">Pisolithus tinctorius Marx 270</name>
    <dbReference type="NCBI Taxonomy" id="870435"/>
    <lineage>
        <taxon>Eukaryota</taxon>
        <taxon>Fungi</taxon>
        <taxon>Dikarya</taxon>
        <taxon>Basidiomycota</taxon>
        <taxon>Agaricomycotina</taxon>
        <taxon>Agaricomycetes</taxon>
        <taxon>Agaricomycetidae</taxon>
        <taxon>Boletales</taxon>
        <taxon>Sclerodermatineae</taxon>
        <taxon>Pisolithaceae</taxon>
        <taxon>Pisolithus</taxon>
    </lineage>
</organism>
<dbReference type="InParanoid" id="A0A0C3IR03"/>
<gene>
    <name evidence="2" type="ORF">M404DRAFT_155482</name>
</gene>
<keyword evidence="3" id="KW-1185">Reference proteome</keyword>
<protein>
    <submittedName>
        <fullName evidence="2">Uncharacterized protein</fullName>
    </submittedName>
</protein>
<accession>A0A0C3IR03</accession>
<evidence type="ECO:0000256" key="1">
    <source>
        <dbReference type="SAM" id="MobiDB-lite"/>
    </source>
</evidence>
<feature type="region of interest" description="Disordered" evidence="1">
    <location>
        <begin position="1"/>
        <end position="23"/>
    </location>
</feature>
<reference evidence="3" key="2">
    <citation type="submission" date="2015-01" db="EMBL/GenBank/DDBJ databases">
        <title>Evolutionary Origins and Diversification of the Mycorrhizal Mutualists.</title>
        <authorList>
            <consortium name="DOE Joint Genome Institute"/>
            <consortium name="Mycorrhizal Genomics Consortium"/>
            <person name="Kohler A."/>
            <person name="Kuo A."/>
            <person name="Nagy L.G."/>
            <person name="Floudas D."/>
            <person name="Copeland A."/>
            <person name="Barry K.W."/>
            <person name="Cichocki N."/>
            <person name="Veneault-Fourrey C."/>
            <person name="LaButti K."/>
            <person name="Lindquist E.A."/>
            <person name="Lipzen A."/>
            <person name="Lundell T."/>
            <person name="Morin E."/>
            <person name="Murat C."/>
            <person name="Riley R."/>
            <person name="Ohm R."/>
            <person name="Sun H."/>
            <person name="Tunlid A."/>
            <person name="Henrissat B."/>
            <person name="Grigoriev I.V."/>
            <person name="Hibbett D.S."/>
            <person name="Martin F."/>
        </authorList>
    </citation>
    <scope>NUCLEOTIDE SEQUENCE [LARGE SCALE GENOMIC DNA]</scope>
    <source>
        <strain evidence="3">Marx 270</strain>
    </source>
</reference>
<evidence type="ECO:0000313" key="2">
    <source>
        <dbReference type="EMBL" id="KIN99327.1"/>
    </source>
</evidence>
<dbReference type="EMBL" id="KN832006">
    <property type="protein sequence ID" value="KIN99327.1"/>
    <property type="molecule type" value="Genomic_DNA"/>
</dbReference>
<name>A0A0C3IR03_PISTI</name>
<evidence type="ECO:0000313" key="3">
    <source>
        <dbReference type="Proteomes" id="UP000054217"/>
    </source>
</evidence>
<feature type="compositionally biased region" description="Polar residues" evidence="1">
    <location>
        <begin position="1"/>
        <end position="11"/>
    </location>
</feature>
<reference evidence="2 3" key="1">
    <citation type="submission" date="2014-04" db="EMBL/GenBank/DDBJ databases">
        <authorList>
            <consortium name="DOE Joint Genome Institute"/>
            <person name="Kuo A."/>
            <person name="Kohler A."/>
            <person name="Costa M.D."/>
            <person name="Nagy L.G."/>
            <person name="Floudas D."/>
            <person name="Copeland A."/>
            <person name="Barry K.W."/>
            <person name="Cichocki N."/>
            <person name="Veneault-Fourrey C."/>
            <person name="LaButti K."/>
            <person name="Lindquist E.A."/>
            <person name="Lipzen A."/>
            <person name="Lundell T."/>
            <person name="Morin E."/>
            <person name="Murat C."/>
            <person name="Sun H."/>
            <person name="Tunlid A."/>
            <person name="Henrissat B."/>
            <person name="Grigoriev I.V."/>
            <person name="Hibbett D.S."/>
            <person name="Martin F."/>
            <person name="Nordberg H.P."/>
            <person name="Cantor M.N."/>
            <person name="Hua S.X."/>
        </authorList>
    </citation>
    <scope>NUCLEOTIDE SEQUENCE [LARGE SCALE GENOMIC DNA]</scope>
    <source>
        <strain evidence="2 3">Marx 270</strain>
    </source>
</reference>
<dbReference type="STRING" id="870435.A0A0C3IR03"/>
<dbReference type="OrthoDB" id="3239511at2759"/>
<dbReference type="Proteomes" id="UP000054217">
    <property type="component" value="Unassembled WGS sequence"/>
</dbReference>
<dbReference type="HOGENOM" id="CLU_160158_0_0_1"/>